<comment type="caution">
    <text evidence="1">The sequence shown here is derived from an EMBL/GenBank/DDBJ whole genome shotgun (WGS) entry which is preliminary data.</text>
</comment>
<gene>
    <name evidence="1" type="ORF">CYR55_07455</name>
</gene>
<dbReference type="Proteomes" id="UP000234240">
    <property type="component" value="Unassembled WGS sequence"/>
</dbReference>
<dbReference type="RefSeq" id="WP_101815513.1">
    <property type="nucleotide sequence ID" value="NZ_PJZF01000004.1"/>
</dbReference>
<dbReference type="AlphaFoldDB" id="A0A2N5EC39"/>
<evidence type="ECO:0008006" key="3">
    <source>
        <dbReference type="Google" id="ProtNLM"/>
    </source>
</evidence>
<proteinExistence type="predicted"/>
<evidence type="ECO:0000313" key="2">
    <source>
        <dbReference type="Proteomes" id="UP000234240"/>
    </source>
</evidence>
<reference evidence="1 2" key="1">
    <citation type="submission" date="2017-12" db="EMBL/GenBank/DDBJ databases">
        <title>Characterization of six clinical isolates of Enterochimera gen. nov., a novel genus of the Yersiniaciae family and the three species Enterochimera arupensis sp. nov., Enterochimera coloradensis sp. nov, and Enterochimera californica sp. nov.</title>
        <authorList>
            <person name="Rossi A."/>
            <person name="Fisher M."/>
        </authorList>
    </citation>
    <scope>NUCLEOTIDE SEQUENCE [LARGE SCALE GENOMIC DNA]</scope>
    <source>
        <strain evidence="2">2015-Iso6</strain>
    </source>
</reference>
<evidence type="ECO:0000313" key="1">
    <source>
        <dbReference type="EMBL" id="PLR39697.1"/>
    </source>
</evidence>
<dbReference type="Gene3D" id="3.30.160.160">
    <property type="entry name" value="YegP-like"/>
    <property type="match status" value="1"/>
</dbReference>
<protein>
    <recommendedName>
        <fullName evidence="3">DUF1508 domain-containing protein</fullName>
    </recommendedName>
</protein>
<name>A0A2N5EC39_9GAMM</name>
<dbReference type="OrthoDB" id="9802792at2"/>
<organism evidence="1 2">
    <name type="scientific">Chimaeribacter californicus</name>
    <dbReference type="NCBI Taxonomy" id="2060067"/>
    <lineage>
        <taxon>Bacteria</taxon>
        <taxon>Pseudomonadati</taxon>
        <taxon>Pseudomonadota</taxon>
        <taxon>Gammaproteobacteria</taxon>
        <taxon>Enterobacterales</taxon>
        <taxon>Yersiniaceae</taxon>
        <taxon>Chimaeribacter</taxon>
    </lineage>
</organism>
<dbReference type="SUPFAM" id="SSF160113">
    <property type="entry name" value="YegP-like"/>
    <property type="match status" value="1"/>
</dbReference>
<keyword evidence="2" id="KW-1185">Reference proteome</keyword>
<sequence length="71" mass="8278">MQQLPVSYFYIYQDSRQAWNWRLMSRRGQVIAVNPAAYDDLAVCKEDIKQMTLDTALAVCVGDNHYMRSTM</sequence>
<dbReference type="EMBL" id="PJZF01000004">
    <property type="protein sequence ID" value="PLR39697.1"/>
    <property type="molecule type" value="Genomic_DNA"/>
</dbReference>
<accession>A0A2N5EC39</accession>
<dbReference type="InterPro" id="IPR036913">
    <property type="entry name" value="YegP-like_sf"/>
</dbReference>